<protein>
    <submittedName>
        <fullName evidence="3">Aste57867_2917 protein</fullName>
    </submittedName>
</protein>
<feature type="coiled-coil region" evidence="1">
    <location>
        <begin position="32"/>
        <end position="59"/>
    </location>
</feature>
<evidence type="ECO:0000313" key="2">
    <source>
        <dbReference type="EMBL" id="KAF0716289.1"/>
    </source>
</evidence>
<sequence>MTTAASRAISSLRTDDEAQRRLYFKEKQRLQRIKNKSTHETLRRELANLEEQLHALQSRPRAAPAALPWHQVARAFRDFRNASFIENRLLKVRSHKLATLVQDLRAWVVASTLSVPDSLHAACPTWRNVTLLSNPTSRQLGKEWITQHMYHHMDAMFQHHGFPSTSYEAINDIAVAVPGSIVLRQQSFVPLSTPFLLALYRRHICEITVMDLTMSQVDAGHMPPRQTLREETASTYLHYATRRHVYRDRHVDEVVEVLAGEFHERDRAVFVVHHIRDDDALDTGRHSAVRGAQLWYVALGYLEYITTKIWYELRPATEVGGTYVRILVVLSPLRRHEDMVSLEEEAISWGVDVDTSANEAIDVRVARWHREIHRAFERILQAALVRLLGFAQMYGQEDRSVNEEGNE</sequence>
<dbReference type="AlphaFoldDB" id="A0A485KDT3"/>
<organism evidence="3 4">
    <name type="scientific">Aphanomyces stellatus</name>
    <dbReference type="NCBI Taxonomy" id="120398"/>
    <lineage>
        <taxon>Eukaryota</taxon>
        <taxon>Sar</taxon>
        <taxon>Stramenopiles</taxon>
        <taxon>Oomycota</taxon>
        <taxon>Saprolegniomycetes</taxon>
        <taxon>Saprolegniales</taxon>
        <taxon>Verrucalvaceae</taxon>
        <taxon>Aphanomyces</taxon>
    </lineage>
</organism>
<evidence type="ECO:0000313" key="4">
    <source>
        <dbReference type="Proteomes" id="UP000332933"/>
    </source>
</evidence>
<reference evidence="2" key="2">
    <citation type="submission" date="2019-06" db="EMBL/GenBank/DDBJ databases">
        <title>Genomics analysis of Aphanomyces spp. identifies a new class of oomycete effector associated with host adaptation.</title>
        <authorList>
            <person name="Gaulin E."/>
        </authorList>
    </citation>
    <scope>NUCLEOTIDE SEQUENCE</scope>
    <source>
        <strain evidence="2">CBS 578.67</strain>
    </source>
</reference>
<evidence type="ECO:0000313" key="3">
    <source>
        <dbReference type="EMBL" id="VFT80100.1"/>
    </source>
</evidence>
<keyword evidence="4" id="KW-1185">Reference proteome</keyword>
<evidence type="ECO:0000256" key="1">
    <source>
        <dbReference type="SAM" id="Coils"/>
    </source>
</evidence>
<dbReference type="EMBL" id="CAADRA010000433">
    <property type="protein sequence ID" value="VFT80100.1"/>
    <property type="molecule type" value="Genomic_DNA"/>
</dbReference>
<dbReference type="Proteomes" id="UP000332933">
    <property type="component" value="Unassembled WGS sequence"/>
</dbReference>
<gene>
    <name evidence="3" type="primary">Aste57867_2917</name>
    <name evidence="2" type="ORF">As57867_002909</name>
    <name evidence="3" type="ORF">ASTE57867_2917</name>
</gene>
<proteinExistence type="predicted"/>
<dbReference type="EMBL" id="VJMH01000433">
    <property type="protein sequence ID" value="KAF0716289.1"/>
    <property type="molecule type" value="Genomic_DNA"/>
</dbReference>
<keyword evidence="1" id="KW-0175">Coiled coil</keyword>
<reference evidence="3 4" key="1">
    <citation type="submission" date="2019-03" db="EMBL/GenBank/DDBJ databases">
        <authorList>
            <person name="Gaulin E."/>
            <person name="Dumas B."/>
        </authorList>
    </citation>
    <scope>NUCLEOTIDE SEQUENCE [LARGE SCALE GENOMIC DNA]</scope>
    <source>
        <strain evidence="3">CBS 568.67</strain>
    </source>
</reference>
<accession>A0A485KDT3</accession>
<name>A0A485KDT3_9STRA</name>